<keyword evidence="1" id="KW-0472">Membrane</keyword>
<evidence type="ECO:0000313" key="2">
    <source>
        <dbReference type="EMBL" id="GGN20039.1"/>
    </source>
</evidence>
<dbReference type="AlphaFoldDB" id="A0A830GD62"/>
<feature type="transmembrane region" description="Helical" evidence="1">
    <location>
        <begin position="187"/>
        <end position="205"/>
    </location>
</feature>
<proteinExistence type="predicted"/>
<keyword evidence="3" id="KW-1185">Reference proteome</keyword>
<dbReference type="EMBL" id="BMOQ01000005">
    <property type="protein sequence ID" value="GGN20039.1"/>
    <property type="molecule type" value="Genomic_DNA"/>
</dbReference>
<gene>
    <name evidence="2" type="ORF">GCM10009021_21430</name>
</gene>
<dbReference type="InterPro" id="IPR058440">
    <property type="entry name" value="DUF8127"/>
</dbReference>
<evidence type="ECO:0000313" key="3">
    <source>
        <dbReference type="Proteomes" id="UP000608850"/>
    </source>
</evidence>
<accession>A0A830GD62</accession>
<keyword evidence="1" id="KW-1133">Transmembrane helix</keyword>
<organism evidence="2 3">
    <name type="scientific">Halarchaeum nitratireducens</name>
    <dbReference type="NCBI Taxonomy" id="489913"/>
    <lineage>
        <taxon>Archaea</taxon>
        <taxon>Methanobacteriati</taxon>
        <taxon>Methanobacteriota</taxon>
        <taxon>Stenosarchaea group</taxon>
        <taxon>Halobacteria</taxon>
        <taxon>Halobacteriales</taxon>
        <taxon>Halobacteriaceae</taxon>
    </lineage>
</organism>
<dbReference type="Proteomes" id="UP000608850">
    <property type="component" value="Unassembled WGS sequence"/>
</dbReference>
<name>A0A830GD62_9EURY</name>
<dbReference type="RefSeq" id="WP_188878930.1">
    <property type="nucleotide sequence ID" value="NZ_BMOQ01000005.1"/>
</dbReference>
<dbReference type="Pfam" id="PF26448">
    <property type="entry name" value="DUF8127"/>
    <property type="match status" value="1"/>
</dbReference>
<protein>
    <submittedName>
        <fullName evidence="2">Uncharacterized protein</fullName>
    </submittedName>
</protein>
<comment type="caution">
    <text evidence="2">The sequence shown here is derived from an EMBL/GenBank/DDBJ whole genome shotgun (WGS) entry which is preliminary data.</text>
</comment>
<dbReference type="OrthoDB" id="267182at2157"/>
<sequence length="216" mass="23286">MVSARTLLALLVGLAILTQPVVGDPPGLDTQYTYGATPFGADDGEAVHSLYHLPAVGYGVDSQLTVVRQAANDTVTRPVDEVPPEVERLTEVRFLADDRGDQYYRLDARIDGETFTLNATPVSARAVAADLAVAPADAPAPIRDALDGNATSRQSYPAAVLRTDDGYALVRTVATERVPDPYTVPKIAAYGFAVALVVWGCLSVYRERVKRETRRQ</sequence>
<reference evidence="2 3" key="1">
    <citation type="journal article" date="2019" name="Int. J. Syst. Evol. Microbiol.">
        <title>The Global Catalogue of Microorganisms (GCM) 10K type strain sequencing project: providing services to taxonomists for standard genome sequencing and annotation.</title>
        <authorList>
            <consortium name="The Broad Institute Genomics Platform"/>
            <consortium name="The Broad Institute Genome Sequencing Center for Infectious Disease"/>
            <person name="Wu L."/>
            <person name="Ma J."/>
        </authorList>
    </citation>
    <scope>NUCLEOTIDE SEQUENCE [LARGE SCALE GENOMIC DNA]</scope>
    <source>
        <strain evidence="2 3">JCM 16331</strain>
    </source>
</reference>
<evidence type="ECO:0000256" key="1">
    <source>
        <dbReference type="SAM" id="Phobius"/>
    </source>
</evidence>
<keyword evidence="1" id="KW-0812">Transmembrane</keyword>